<accession>A0AAW2EM93</accession>
<feature type="compositionally biased region" description="Low complexity" evidence="1">
    <location>
        <begin position="9"/>
        <end position="18"/>
    </location>
</feature>
<keyword evidence="2" id="KW-0812">Transmembrane</keyword>
<organism evidence="3 4">
    <name type="scientific">Cardiocondyla obscurior</name>
    <dbReference type="NCBI Taxonomy" id="286306"/>
    <lineage>
        <taxon>Eukaryota</taxon>
        <taxon>Metazoa</taxon>
        <taxon>Ecdysozoa</taxon>
        <taxon>Arthropoda</taxon>
        <taxon>Hexapoda</taxon>
        <taxon>Insecta</taxon>
        <taxon>Pterygota</taxon>
        <taxon>Neoptera</taxon>
        <taxon>Endopterygota</taxon>
        <taxon>Hymenoptera</taxon>
        <taxon>Apocrita</taxon>
        <taxon>Aculeata</taxon>
        <taxon>Formicoidea</taxon>
        <taxon>Formicidae</taxon>
        <taxon>Myrmicinae</taxon>
        <taxon>Cardiocondyla</taxon>
    </lineage>
</organism>
<gene>
    <name evidence="3" type="ORF">PUN28_017490</name>
</gene>
<evidence type="ECO:0000313" key="3">
    <source>
        <dbReference type="EMBL" id="KAL0103185.1"/>
    </source>
</evidence>
<protein>
    <submittedName>
        <fullName evidence="3">Uncharacterized protein</fullName>
    </submittedName>
</protein>
<feature type="compositionally biased region" description="Basic residues" evidence="1">
    <location>
        <begin position="32"/>
        <end position="43"/>
    </location>
</feature>
<evidence type="ECO:0000313" key="4">
    <source>
        <dbReference type="Proteomes" id="UP001430953"/>
    </source>
</evidence>
<keyword evidence="2" id="KW-0472">Membrane</keyword>
<name>A0AAW2EM93_9HYME</name>
<reference evidence="3 4" key="1">
    <citation type="submission" date="2023-03" db="EMBL/GenBank/DDBJ databases">
        <title>High recombination rates correlate with genetic variation in Cardiocondyla obscurior ants.</title>
        <authorList>
            <person name="Errbii M."/>
        </authorList>
    </citation>
    <scope>NUCLEOTIDE SEQUENCE [LARGE SCALE GENOMIC DNA]</scope>
    <source>
        <strain evidence="3">Alpha-2009</strain>
        <tissue evidence="3">Whole body</tissue>
    </source>
</reference>
<keyword evidence="4" id="KW-1185">Reference proteome</keyword>
<dbReference type="Proteomes" id="UP001430953">
    <property type="component" value="Unassembled WGS sequence"/>
</dbReference>
<sequence length="93" mass="9957">MSLEESRSPRAASSASAGRRVDDDGGGGGGKRGSRQPRSHRSTRPPSAPCVTPSGQPPPLSLRLSLFFFFTSFLSLFFPFSHSPTIYTCSLLP</sequence>
<dbReference type="EMBL" id="JADYXP020000021">
    <property type="protein sequence ID" value="KAL0103185.1"/>
    <property type="molecule type" value="Genomic_DNA"/>
</dbReference>
<evidence type="ECO:0000256" key="2">
    <source>
        <dbReference type="SAM" id="Phobius"/>
    </source>
</evidence>
<keyword evidence="2" id="KW-1133">Transmembrane helix</keyword>
<feature type="transmembrane region" description="Helical" evidence="2">
    <location>
        <begin position="62"/>
        <end position="80"/>
    </location>
</feature>
<proteinExistence type="predicted"/>
<evidence type="ECO:0000256" key="1">
    <source>
        <dbReference type="SAM" id="MobiDB-lite"/>
    </source>
</evidence>
<feature type="region of interest" description="Disordered" evidence="1">
    <location>
        <begin position="1"/>
        <end position="56"/>
    </location>
</feature>
<dbReference type="AlphaFoldDB" id="A0AAW2EM93"/>
<comment type="caution">
    <text evidence="3">The sequence shown here is derived from an EMBL/GenBank/DDBJ whole genome shotgun (WGS) entry which is preliminary data.</text>
</comment>